<dbReference type="RefSeq" id="WP_146132900.1">
    <property type="nucleotide sequence ID" value="NZ_PVTI01000010.1"/>
</dbReference>
<evidence type="ECO:0000256" key="1">
    <source>
        <dbReference type="SAM" id="Phobius"/>
    </source>
</evidence>
<comment type="caution">
    <text evidence="2">The sequence shown here is derived from an EMBL/GenBank/DDBJ whole genome shotgun (WGS) entry which is preliminary data.</text>
</comment>
<dbReference type="AlphaFoldDB" id="A0A2T0UN51"/>
<sequence>MRQRSQVWGSVAVAVLMTVAVGLLSPLLIDDPGARWAGYVAGAVLAVALWVGLFFGQWGARAGKGGRGGRVLPSASSFLSAAAIAVALGTAMVLAVGNLAGWSIGAVLAIATSGGWAARRTDSS</sequence>
<feature type="transmembrane region" description="Helical" evidence="1">
    <location>
        <begin position="36"/>
        <end position="59"/>
    </location>
</feature>
<keyword evidence="3" id="KW-1185">Reference proteome</keyword>
<feature type="transmembrane region" description="Helical" evidence="1">
    <location>
        <begin position="99"/>
        <end position="118"/>
    </location>
</feature>
<keyword evidence="1" id="KW-0472">Membrane</keyword>
<feature type="transmembrane region" description="Helical" evidence="1">
    <location>
        <begin position="71"/>
        <end position="93"/>
    </location>
</feature>
<reference evidence="2 3" key="1">
    <citation type="submission" date="2018-03" db="EMBL/GenBank/DDBJ databases">
        <title>Genomic Encyclopedia of Archaeal and Bacterial Type Strains, Phase II (KMG-II): from individual species to whole genera.</title>
        <authorList>
            <person name="Goeker M."/>
        </authorList>
    </citation>
    <scope>NUCLEOTIDE SEQUENCE [LARGE SCALE GENOMIC DNA]</scope>
    <source>
        <strain evidence="2 3">ATCC BAA-1496</strain>
    </source>
</reference>
<evidence type="ECO:0000313" key="3">
    <source>
        <dbReference type="Proteomes" id="UP000237822"/>
    </source>
</evidence>
<dbReference type="Proteomes" id="UP000237822">
    <property type="component" value="Unassembled WGS sequence"/>
</dbReference>
<proteinExistence type="predicted"/>
<gene>
    <name evidence="2" type="ORF">BCF74_11096</name>
</gene>
<name>A0A2T0UN51_9MICO</name>
<dbReference type="EMBL" id="PVTI01000010">
    <property type="protein sequence ID" value="PRY59359.1"/>
    <property type="molecule type" value="Genomic_DNA"/>
</dbReference>
<keyword evidence="1" id="KW-1133">Transmembrane helix</keyword>
<evidence type="ECO:0000313" key="2">
    <source>
        <dbReference type="EMBL" id="PRY59359.1"/>
    </source>
</evidence>
<accession>A0A2T0UN51</accession>
<feature type="transmembrane region" description="Helical" evidence="1">
    <location>
        <begin position="7"/>
        <end position="24"/>
    </location>
</feature>
<protein>
    <submittedName>
        <fullName evidence="2">Uncharacterized protein</fullName>
    </submittedName>
</protein>
<organism evidence="2 3">
    <name type="scientific">Knoellia remsis</name>
    <dbReference type="NCBI Taxonomy" id="407159"/>
    <lineage>
        <taxon>Bacteria</taxon>
        <taxon>Bacillati</taxon>
        <taxon>Actinomycetota</taxon>
        <taxon>Actinomycetes</taxon>
        <taxon>Micrococcales</taxon>
        <taxon>Intrasporangiaceae</taxon>
        <taxon>Knoellia</taxon>
    </lineage>
</organism>
<keyword evidence="1" id="KW-0812">Transmembrane</keyword>